<proteinExistence type="predicted"/>
<sequence>MPLLSTRSHSANFNNHPSSSSSTVHRSSSHSYSKPTDTDTCNPYELVDQINRHHDLYLVLGLSGYSFYNRHQIKVHDIRKAYISRSRLCHPDKLTEYEPCTAAFQKLSLAYETLSKPSSRRIYDLTTTNSSPLVSKTQLYSFDTNSRRASTHSSGSTGGRPTSSRKNTSSTTQRTQSDVPRPKPSRKDTTTTTNNEEGDDNERNDNKHSNGINADETLNGVLHSTFCEFMEGDFEMIRVVINALNEGNPGLNLGEEVVNSVETGFKTMRNKMIIGSKYIRILKFELMKLFELQANLRSLSYFNFLGRLRLSLALVRVTISIPIRIDQIMRNGFDSSSSSSSDEEEEEDDDGPNEIDSYNDNGGKKKQKNNVKKRTGILPNKITGLLEATVDILERGERATSIWNSSSPAADLSHPHQSPHSTDEESEGDHCAASADIPDPLNNQDQRTCPTSTSTSSFTTTTDTSNFSSSESGSKSSSPSSVSHSTSTFESQSPTPLPSSPSFFYGFRF</sequence>
<name>A0ACC0E766_9BASI</name>
<organism evidence="1 2">
    <name type="scientific">Puccinia striiformis f. sp. tritici</name>
    <dbReference type="NCBI Taxonomy" id="168172"/>
    <lineage>
        <taxon>Eukaryota</taxon>
        <taxon>Fungi</taxon>
        <taxon>Dikarya</taxon>
        <taxon>Basidiomycota</taxon>
        <taxon>Pucciniomycotina</taxon>
        <taxon>Pucciniomycetes</taxon>
        <taxon>Pucciniales</taxon>
        <taxon>Pucciniaceae</taxon>
        <taxon>Puccinia</taxon>
    </lineage>
</organism>
<reference evidence="2" key="2">
    <citation type="journal article" date="2018" name="Mol. Plant Microbe Interact.">
        <title>Genome sequence resources for the wheat stripe rust pathogen (Puccinia striiformis f. sp. tritici) and the barley stripe rust pathogen (Puccinia striiformis f. sp. hordei).</title>
        <authorList>
            <person name="Xia C."/>
            <person name="Wang M."/>
            <person name="Yin C."/>
            <person name="Cornejo O.E."/>
            <person name="Hulbert S.H."/>
            <person name="Chen X."/>
        </authorList>
    </citation>
    <scope>NUCLEOTIDE SEQUENCE [LARGE SCALE GENOMIC DNA]</scope>
    <source>
        <strain evidence="2">93-210</strain>
    </source>
</reference>
<gene>
    <name evidence="1" type="ORF">MJO28_009459</name>
</gene>
<evidence type="ECO:0000313" key="2">
    <source>
        <dbReference type="Proteomes" id="UP001060170"/>
    </source>
</evidence>
<dbReference type="EMBL" id="CM045873">
    <property type="protein sequence ID" value="KAI7947551.1"/>
    <property type="molecule type" value="Genomic_DNA"/>
</dbReference>
<comment type="caution">
    <text evidence="1">The sequence shown here is derived from an EMBL/GenBank/DDBJ whole genome shotgun (WGS) entry which is preliminary data.</text>
</comment>
<protein>
    <submittedName>
        <fullName evidence="1">Uncharacterized protein</fullName>
    </submittedName>
</protein>
<accession>A0ACC0E766</accession>
<reference evidence="1 2" key="3">
    <citation type="journal article" date="2022" name="Microbiol. Spectr.">
        <title>Folding features and dynamics of 3D genome architecture in plant fungal pathogens.</title>
        <authorList>
            <person name="Xia C."/>
        </authorList>
    </citation>
    <scope>NUCLEOTIDE SEQUENCE [LARGE SCALE GENOMIC DNA]</scope>
    <source>
        <strain evidence="1 2">93-210</strain>
    </source>
</reference>
<keyword evidence="2" id="KW-1185">Reference proteome</keyword>
<dbReference type="Proteomes" id="UP001060170">
    <property type="component" value="Chromosome 9"/>
</dbReference>
<evidence type="ECO:0000313" key="1">
    <source>
        <dbReference type="EMBL" id="KAI7947551.1"/>
    </source>
</evidence>
<reference evidence="2" key="1">
    <citation type="journal article" date="2018" name="BMC Genomics">
        <title>Genomic insights into host adaptation between the wheat stripe rust pathogen (Puccinia striiformis f. sp. tritici) and the barley stripe rust pathogen (Puccinia striiformis f. sp. hordei).</title>
        <authorList>
            <person name="Xia C."/>
            <person name="Wang M."/>
            <person name="Yin C."/>
            <person name="Cornejo O.E."/>
            <person name="Hulbert S.H."/>
            <person name="Chen X."/>
        </authorList>
    </citation>
    <scope>NUCLEOTIDE SEQUENCE [LARGE SCALE GENOMIC DNA]</scope>
    <source>
        <strain evidence="2">93-210</strain>
    </source>
</reference>